<accession>A0A6J7CXE0</accession>
<dbReference type="SMART" id="SM00060">
    <property type="entry name" value="FN3"/>
    <property type="match status" value="2"/>
</dbReference>
<feature type="domain" description="Fibronectin type-III" evidence="3">
    <location>
        <begin position="159"/>
        <end position="249"/>
    </location>
</feature>
<dbReference type="InterPro" id="IPR003961">
    <property type="entry name" value="FN3_dom"/>
</dbReference>
<dbReference type="Pfam" id="PF00041">
    <property type="entry name" value="fn3"/>
    <property type="match status" value="1"/>
</dbReference>
<dbReference type="PROSITE" id="PS50853">
    <property type="entry name" value="FN3"/>
    <property type="match status" value="1"/>
</dbReference>
<dbReference type="PANTHER" id="PTHR14340">
    <property type="entry name" value="MICROFIBRIL-ASSOCIATED GLYCOPROTEIN 3"/>
    <property type="match status" value="1"/>
</dbReference>
<name>A0A6J7CXE0_9ZZZZ</name>
<evidence type="ECO:0000259" key="3">
    <source>
        <dbReference type="PROSITE" id="PS50853"/>
    </source>
</evidence>
<dbReference type="CDD" id="cd00063">
    <property type="entry name" value="FN3"/>
    <property type="match status" value="1"/>
</dbReference>
<evidence type="ECO:0000313" key="4">
    <source>
        <dbReference type="EMBL" id="CAB4861294.1"/>
    </source>
</evidence>
<gene>
    <name evidence="4" type="ORF">UFOPK3402_00223</name>
</gene>
<dbReference type="PANTHER" id="PTHR14340:SF9">
    <property type="entry name" value="FIBRONECTIN TYPE-III DOMAIN-CONTAINING PROTEIN"/>
    <property type="match status" value="1"/>
</dbReference>
<evidence type="ECO:0000256" key="2">
    <source>
        <dbReference type="SAM" id="MobiDB-lite"/>
    </source>
</evidence>
<dbReference type="InterPro" id="IPR036116">
    <property type="entry name" value="FN3_sf"/>
</dbReference>
<dbReference type="AlphaFoldDB" id="A0A6J7CXE0"/>
<evidence type="ECO:0000256" key="1">
    <source>
        <dbReference type="ARBA" id="ARBA00023319"/>
    </source>
</evidence>
<proteinExistence type="predicted"/>
<feature type="compositionally biased region" description="Low complexity" evidence="2">
    <location>
        <begin position="228"/>
        <end position="287"/>
    </location>
</feature>
<dbReference type="InterPro" id="IPR013783">
    <property type="entry name" value="Ig-like_fold"/>
</dbReference>
<dbReference type="PRINTS" id="PR00014">
    <property type="entry name" value="FNTYPEIII"/>
</dbReference>
<organism evidence="4">
    <name type="scientific">freshwater metagenome</name>
    <dbReference type="NCBI Taxonomy" id="449393"/>
    <lineage>
        <taxon>unclassified sequences</taxon>
        <taxon>metagenomes</taxon>
        <taxon>ecological metagenomes</taxon>
    </lineage>
</organism>
<dbReference type="EMBL" id="CAFBLS010000016">
    <property type="protein sequence ID" value="CAB4861294.1"/>
    <property type="molecule type" value="Genomic_DNA"/>
</dbReference>
<protein>
    <submittedName>
        <fullName evidence="4">Unannotated protein</fullName>
    </submittedName>
</protein>
<sequence length="378" mass="38132">MNMIRQGRTTLRLSAVATIALSGLALIGLTAPPASAEVSGISAWVISGRTGEPDPSAVSENQIQFGFGFSDSSGASDVRFDRLSFGYTVTGEGRTIASGSSNPGVTYISAGTAPSRYIDAVDLRDLRAGTTYTISVWALDHGQRFTNSIDVTTQARIAPPGAPTGVTAVAATTSVTVAWSPPSSDGGASISGYTVTASPGGQNCSTVAISCTVSALTTGATYTFSVQAANSSGPGPASSATAPVRMPLATPTPSASPTSSSGPSSGSSSSSSGSSGSSSSASSSVSADDLGSIDPVEDTVDGELAIAKVEGGYRLRIDTNSPETAFTIVARKPNAKVLKWALDTKSSGAVVFTTKRNLAGYTLRLRMEGETLDVVKVS</sequence>
<keyword evidence="1" id="KW-0393">Immunoglobulin domain</keyword>
<reference evidence="4" key="1">
    <citation type="submission" date="2020-05" db="EMBL/GenBank/DDBJ databases">
        <authorList>
            <person name="Chiriac C."/>
            <person name="Salcher M."/>
            <person name="Ghai R."/>
            <person name="Kavagutti S V."/>
        </authorList>
    </citation>
    <scope>NUCLEOTIDE SEQUENCE</scope>
</reference>
<dbReference type="Gene3D" id="2.60.40.10">
    <property type="entry name" value="Immunoglobulins"/>
    <property type="match status" value="1"/>
</dbReference>
<feature type="region of interest" description="Disordered" evidence="2">
    <location>
        <begin position="228"/>
        <end position="296"/>
    </location>
</feature>
<dbReference type="SUPFAM" id="SSF49265">
    <property type="entry name" value="Fibronectin type III"/>
    <property type="match status" value="1"/>
</dbReference>